<dbReference type="GO" id="GO:0005737">
    <property type="term" value="C:cytoplasm"/>
    <property type="evidence" value="ECO:0007669"/>
    <property type="project" value="UniProtKB-SubCell"/>
</dbReference>
<comment type="subcellular location">
    <subcellularLocation>
        <location evidence="4">Cytoplasm</location>
    </subcellularLocation>
</comment>
<dbReference type="EMBL" id="QKTW01000014">
    <property type="protein sequence ID" value="PZF73246.1"/>
    <property type="molecule type" value="Genomic_DNA"/>
</dbReference>
<dbReference type="PANTHER" id="PTHR30098:SF2">
    <property type="entry name" value="LEUCYL_PHENYLALANYL-TRNA--PROTEIN TRANSFERASE"/>
    <property type="match status" value="1"/>
</dbReference>
<keyword evidence="1 4" id="KW-0963">Cytoplasm</keyword>
<dbReference type="InterPro" id="IPR016181">
    <property type="entry name" value="Acyl_CoA_acyltransferase"/>
</dbReference>
<dbReference type="PANTHER" id="PTHR30098">
    <property type="entry name" value="LEUCYL/PHENYLALANYL-TRNA--PROTEIN TRANSFERASE"/>
    <property type="match status" value="1"/>
</dbReference>
<dbReference type="GO" id="GO:0008914">
    <property type="term" value="F:leucyl-tRNA--protein transferase activity"/>
    <property type="evidence" value="ECO:0007669"/>
    <property type="project" value="UniProtKB-UniRule"/>
</dbReference>
<dbReference type="InterPro" id="IPR004616">
    <property type="entry name" value="Leu/Phe-tRNA_Trfase"/>
</dbReference>
<sequence>MINVLNDELWFPPASEAMDDGLLAIGGDLSTERILLAYHNGIFPWFNEDEPPIWWCPDPRFVLFPEKLKISKSMRQLLKRSHFEFKTDTAFEEVIRNCRHITRKDQDGTWIGDEVVTAYTELHRMGIVHSAEAWHNGVLVGGLYGLKIGKVFFGESMFSKMSNASKYAFISYVELLKAEGIALIDCQVHTEHLESLGAEMIPRVDFLDMLGTLLPPQKTG</sequence>
<dbReference type="Gene3D" id="3.40.630.70">
    <property type="entry name" value="Leucyl/phenylalanyl-tRNA-protein transferase, C-terminal domain"/>
    <property type="match status" value="1"/>
</dbReference>
<dbReference type="InterPro" id="IPR042221">
    <property type="entry name" value="Leu/Phe-tRNA_Trfase_N"/>
</dbReference>
<name>A0A2W2BIA9_9BACT</name>
<comment type="catalytic activity">
    <reaction evidence="4">
        <text>N-terminal L-arginyl-[protein] + L-leucyl-tRNA(Leu) = N-terminal L-leucyl-L-arginyl-[protein] + tRNA(Leu) + H(+)</text>
        <dbReference type="Rhea" id="RHEA:50416"/>
        <dbReference type="Rhea" id="RHEA-COMP:9613"/>
        <dbReference type="Rhea" id="RHEA-COMP:9622"/>
        <dbReference type="Rhea" id="RHEA-COMP:12672"/>
        <dbReference type="Rhea" id="RHEA-COMP:12673"/>
        <dbReference type="ChEBI" id="CHEBI:15378"/>
        <dbReference type="ChEBI" id="CHEBI:64719"/>
        <dbReference type="ChEBI" id="CHEBI:78442"/>
        <dbReference type="ChEBI" id="CHEBI:78494"/>
        <dbReference type="ChEBI" id="CHEBI:133044"/>
        <dbReference type="EC" id="2.3.2.6"/>
    </reaction>
</comment>
<evidence type="ECO:0000256" key="3">
    <source>
        <dbReference type="ARBA" id="ARBA00023315"/>
    </source>
</evidence>
<dbReference type="Gene3D" id="3.30.70.3550">
    <property type="entry name" value="Leucyl/phenylalanyl-tRNA-protein transferase, N-terminal domain"/>
    <property type="match status" value="1"/>
</dbReference>
<dbReference type="Proteomes" id="UP000248745">
    <property type="component" value="Unassembled WGS sequence"/>
</dbReference>
<evidence type="ECO:0000313" key="5">
    <source>
        <dbReference type="EMBL" id="PZF73246.1"/>
    </source>
</evidence>
<organism evidence="5 6">
    <name type="scientific">Taibaiella soli</name>
    <dbReference type="NCBI Taxonomy" id="1649169"/>
    <lineage>
        <taxon>Bacteria</taxon>
        <taxon>Pseudomonadati</taxon>
        <taxon>Bacteroidota</taxon>
        <taxon>Chitinophagia</taxon>
        <taxon>Chitinophagales</taxon>
        <taxon>Chitinophagaceae</taxon>
        <taxon>Taibaiella</taxon>
    </lineage>
</organism>
<dbReference type="SUPFAM" id="SSF55729">
    <property type="entry name" value="Acyl-CoA N-acyltransferases (Nat)"/>
    <property type="match status" value="1"/>
</dbReference>
<keyword evidence="3 4" id="KW-0012">Acyltransferase</keyword>
<comment type="catalytic activity">
    <reaction evidence="4">
        <text>N-terminal L-lysyl-[protein] + L-leucyl-tRNA(Leu) = N-terminal L-leucyl-L-lysyl-[protein] + tRNA(Leu) + H(+)</text>
        <dbReference type="Rhea" id="RHEA:12340"/>
        <dbReference type="Rhea" id="RHEA-COMP:9613"/>
        <dbReference type="Rhea" id="RHEA-COMP:9622"/>
        <dbReference type="Rhea" id="RHEA-COMP:12670"/>
        <dbReference type="Rhea" id="RHEA-COMP:12671"/>
        <dbReference type="ChEBI" id="CHEBI:15378"/>
        <dbReference type="ChEBI" id="CHEBI:65249"/>
        <dbReference type="ChEBI" id="CHEBI:78442"/>
        <dbReference type="ChEBI" id="CHEBI:78494"/>
        <dbReference type="ChEBI" id="CHEBI:133043"/>
        <dbReference type="EC" id="2.3.2.6"/>
    </reaction>
</comment>
<dbReference type="RefSeq" id="WP_110998525.1">
    <property type="nucleotide sequence ID" value="NZ_QKTW01000014.1"/>
</dbReference>
<dbReference type="GO" id="GO:0030163">
    <property type="term" value="P:protein catabolic process"/>
    <property type="evidence" value="ECO:0007669"/>
    <property type="project" value="UniProtKB-UniRule"/>
</dbReference>
<evidence type="ECO:0000256" key="4">
    <source>
        <dbReference type="HAMAP-Rule" id="MF_00688"/>
    </source>
</evidence>
<evidence type="ECO:0000256" key="1">
    <source>
        <dbReference type="ARBA" id="ARBA00022490"/>
    </source>
</evidence>
<comment type="caution">
    <text evidence="5">The sequence shown here is derived from an EMBL/GenBank/DDBJ whole genome shotgun (WGS) entry which is preliminary data.</text>
</comment>
<proteinExistence type="inferred from homology"/>
<accession>A0A2W2BIA9</accession>
<comment type="catalytic activity">
    <reaction evidence="4">
        <text>L-phenylalanyl-tRNA(Phe) + an N-terminal L-alpha-aminoacyl-[protein] = an N-terminal L-phenylalanyl-L-alpha-aminoacyl-[protein] + tRNA(Phe)</text>
        <dbReference type="Rhea" id="RHEA:43632"/>
        <dbReference type="Rhea" id="RHEA-COMP:9668"/>
        <dbReference type="Rhea" id="RHEA-COMP:9699"/>
        <dbReference type="Rhea" id="RHEA-COMP:10636"/>
        <dbReference type="Rhea" id="RHEA-COMP:10637"/>
        <dbReference type="ChEBI" id="CHEBI:78442"/>
        <dbReference type="ChEBI" id="CHEBI:78531"/>
        <dbReference type="ChEBI" id="CHEBI:78597"/>
        <dbReference type="ChEBI" id="CHEBI:83561"/>
        <dbReference type="EC" id="2.3.2.6"/>
    </reaction>
</comment>
<dbReference type="EC" id="2.3.2.6" evidence="4"/>
<reference evidence="5 6" key="1">
    <citation type="submission" date="2018-06" db="EMBL/GenBank/DDBJ databases">
        <title>Mucibacter soli gen. nov., sp. nov., a new member of the family Chitinophagaceae producing mucin.</title>
        <authorList>
            <person name="Kim M.-K."/>
            <person name="Park S."/>
            <person name="Kim T.-S."/>
            <person name="Joung Y."/>
            <person name="Han J.-H."/>
            <person name="Kim S.B."/>
        </authorList>
    </citation>
    <scope>NUCLEOTIDE SEQUENCE [LARGE SCALE GENOMIC DNA]</scope>
    <source>
        <strain evidence="5 6">R1-15</strain>
    </source>
</reference>
<keyword evidence="6" id="KW-1185">Reference proteome</keyword>
<protein>
    <recommendedName>
        <fullName evidence="4">Leucyl/phenylalanyl-tRNA--protein transferase</fullName>
        <ecNumber evidence="4">2.3.2.6</ecNumber>
    </recommendedName>
    <alternativeName>
        <fullName evidence="4">L/F-transferase</fullName>
    </alternativeName>
    <alternativeName>
        <fullName evidence="4">Leucyltransferase</fullName>
    </alternativeName>
    <alternativeName>
        <fullName evidence="4">Phenyalanyltransferase</fullName>
    </alternativeName>
</protein>
<dbReference type="InterPro" id="IPR042203">
    <property type="entry name" value="Leu/Phe-tRNA_Trfase_C"/>
</dbReference>
<dbReference type="OrthoDB" id="9790282at2"/>
<dbReference type="Pfam" id="PF03588">
    <property type="entry name" value="Leu_Phe_trans"/>
    <property type="match status" value="1"/>
</dbReference>
<evidence type="ECO:0000313" key="6">
    <source>
        <dbReference type="Proteomes" id="UP000248745"/>
    </source>
</evidence>
<comment type="similarity">
    <text evidence="4">Belongs to the L/F-transferase family.</text>
</comment>
<comment type="function">
    <text evidence="4">Functions in the N-end rule pathway of protein degradation where it conjugates Leu, Phe and, less efficiently, Met from aminoacyl-tRNAs to the N-termini of proteins containing an N-terminal arginine or lysine.</text>
</comment>
<dbReference type="NCBIfam" id="TIGR00667">
    <property type="entry name" value="aat"/>
    <property type="match status" value="1"/>
</dbReference>
<dbReference type="HAMAP" id="MF_00688">
    <property type="entry name" value="Leu_Phe_trans"/>
    <property type="match status" value="1"/>
</dbReference>
<keyword evidence="2 4" id="KW-0808">Transferase</keyword>
<evidence type="ECO:0000256" key="2">
    <source>
        <dbReference type="ARBA" id="ARBA00022679"/>
    </source>
</evidence>
<gene>
    <name evidence="4" type="primary">aat</name>
    <name evidence="5" type="ORF">DN068_08715</name>
</gene>
<dbReference type="AlphaFoldDB" id="A0A2W2BIA9"/>